<protein>
    <submittedName>
        <fullName evidence="5">SAM-dependent methyltransferase</fullName>
    </submittedName>
</protein>
<dbReference type="Pfam" id="PF08241">
    <property type="entry name" value="Methyltransf_11"/>
    <property type="match status" value="1"/>
</dbReference>
<dbReference type="AlphaFoldDB" id="A0A0U4WE58"/>
<dbReference type="KEGG" id="por:APT59_04200"/>
<evidence type="ECO:0000256" key="3">
    <source>
        <dbReference type="ARBA" id="ARBA00022679"/>
    </source>
</evidence>
<dbReference type="InterPro" id="IPR029063">
    <property type="entry name" value="SAM-dependent_MTases_sf"/>
</dbReference>
<dbReference type="Gene3D" id="3.40.50.150">
    <property type="entry name" value="Vaccinia Virus protein VP39"/>
    <property type="match status" value="1"/>
</dbReference>
<proteinExistence type="inferred from homology"/>
<evidence type="ECO:0000256" key="1">
    <source>
        <dbReference type="ARBA" id="ARBA00008361"/>
    </source>
</evidence>
<keyword evidence="3 5" id="KW-0808">Transferase</keyword>
<sequence length="228" mass="26229">MKAPIDLPFSQKYDADHARQYFLKHQDGLARRLSNWRDQQLARQALSIAGQPNLVLDLPSGAGRFWPLLAEKRNRVIIGADYSENMLATAREQQPPEVVARVKALQTSAFAIDLSDNSVDCIFCMRLFHHVGESADRLALLQEFHRVTRDSVILSLWVDGNFKAWRRQALERRRQAQGRDRGGYQNRFIVERSQFEAEVAQAGFVVDRALDFLPGYAMWRVYVLRKAN</sequence>
<keyword evidence="2 5" id="KW-0489">Methyltransferase</keyword>
<dbReference type="InterPro" id="IPR051052">
    <property type="entry name" value="Diverse_substrate_MTase"/>
</dbReference>
<dbReference type="GO" id="GO:0008757">
    <property type="term" value="F:S-adenosylmethionine-dependent methyltransferase activity"/>
    <property type="evidence" value="ECO:0007669"/>
    <property type="project" value="InterPro"/>
</dbReference>
<reference evidence="5 6" key="1">
    <citation type="submission" date="2016-01" db="EMBL/GenBank/DDBJ databases">
        <title>Annotation of Pseudomonas oryzihabitans USDA-ARS-USMARC-56511.</title>
        <authorList>
            <person name="Harhay G.P."/>
            <person name="Harhay D.M."/>
            <person name="Smith T.P.L."/>
            <person name="Bono J.L."/>
            <person name="Heaton M.P."/>
            <person name="Clawson M.L."/>
            <person name="Chitko-Mckown C.G."/>
            <person name="Capik S.F."/>
            <person name="DeDonder K.D."/>
            <person name="Apley M.D."/>
            <person name="Lubbers B.V."/>
            <person name="White B.J."/>
            <person name="Larson R.L."/>
        </authorList>
    </citation>
    <scope>NUCLEOTIDE SEQUENCE [LARGE SCALE GENOMIC DNA]</scope>
    <source>
        <strain evidence="5 6">USDA-ARS-USMARC-56511</strain>
    </source>
</reference>
<evidence type="ECO:0000259" key="4">
    <source>
        <dbReference type="Pfam" id="PF08241"/>
    </source>
</evidence>
<dbReference type="InterPro" id="IPR013216">
    <property type="entry name" value="Methyltransf_11"/>
</dbReference>
<evidence type="ECO:0000313" key="6">
    <source>
        <dbReference type="Proteomes" id="UP000064137"/>
    </source>
</evidence>
<dbReference type="RefSeq" id="WP_059313700.1">
    <property type="nucleotide sequence ID" value="NZ_CP013987.1"/>
</dbReference>
<dbReference type="Proteomes" id="UP000064137">
    <property type="component" value="Chromosome"/>
</dbReference>
<dbReference type="PANTHER" id="PTHR44942:SF4">
    <property type="entry name" value="METHYLTRANSFERASE TYPE 11 DOMAIN-CONTAINING PROTEIN"/>
    <property type="match status" value="1"/>
</dbReference>
<feature type="domain" description="Methyltransferase type 11" evidence="4">
    <location>
        <begin position="56"/>
        <end position="151"/>
    </location>
</feature>
<dbReference type="SUPFAM" id="SSF53335">
    <property type="entry name" value="S-adenosyl-L-methionine-dependent methyltransferases"/>
    <property type="match status" value="1"/>
</dbReference>
<gene>
    <name evidence="5" type="ORF">APT59_04200</name>
</gene>
<dbReference type="EMBL" id="CP013987">
    <property type="protein sequence ID" value="ALZ83442.1"/>
    <property type="molecule type" value="Genomic_DNA"/>
</dbReference>
<dbReference type="CDD" id="cd02440">
    <property type="entry name" value="AdoMet_MTases"/>
    <property type="match status" value="1"/>
</dbReference>
<dbReference type="OrthoDB" id="5608223at2"/>
<evidence type="ECO:0000313" key="5">
    <source>
        <dbReference type="EMBL" id="ALZ83442.1"/>
    </source>
</evidence>
<evidence type="ECO:0000256" key="2">
    <source>
        <dbReference type="ARBA" id="ARBA00022603"/>
    </source>
</evidence>
<organism evidence="5 6">
    <name type="scientific">Pseudomonas oryzihabitans</name>
    <dbReference type="NCBI Taxonomy" id="47885"/>
    <lineage>
        <taxon>Bacteria</taxon>
        <taxon>Pseudomonadati</taxon>
        <taxon>Pseudomonadota</taxon>
        <taxon>Gammaproteobacteria</taxon>
        <taxon>Pseudomonadales</taxon>
        <taxon>Pseudomonadaceae</taxon>
        <taxon>Pseudomonas</taxon>
    </lineage>
</organism>
<name>A0A0U4WE58_9PSED</name>
<accession>A0A0U4WE58</accession>
<dbReference type="GO" id="GO:0032259">
    <property type="term" value="P:methylation"/>
    <property type="evidence" value="ECO:0007669"/>
    <property type="project" value="UniProtKB-KW"/>
</dbReference>
<dbReference type="PANTHER" id="PTHR44942">
    <property type="entry name" value="METHYLTRANSF_11 DOMAIN-CONTAINING PROTEIN"/>
    <property type="match status" value="1"/>
</dbReference>
<comment type="similarity">
    <text evidence="1">Belongs to the methyltransferase superfamily.</text>
</comment>